<reference evidence="1" key="1">
    <citation type="submission" date="2018-06" db="EMBL/GenBank/DDBJ databases">
        <authorList>
            <person name="Zhirakovskaya E."/>
        </authorList>
    </citation>
    <scope>NUCLEOTIDE SEQUENCE</scope>
</reference>
<dbReference type="EMBL" id="UOEQ01000166">
    <property type="protein sequence ID" value="VAW18184.1"/>
    <property type="molecule type" value="Genomic_DNA"/>
</dbReference>
<organism evidence="1">
    <name type="scientific">hydrothermal vent metagenome</name>
    <dbReference type="NCBI Taxonomy" id="652676"/>
    <lineage>
        <taxon>unclassified sequences</taxon>
        <taxon>metagenomes</taxon>
        <taxon>ecological metagenomes</taxon>
    </lineage>
</organism>
<feature type="non-terminal residue" evidence="1">
    <location>
        <position position="1"/>
    </location>
</feature>
<evidence type="ECO:0008006" key="2">
    <source>
        <dbReference type="Google" id="ProtNLM"/>
    </source>
</evidence>
<proteinExistence type="predicted"/>
<accession>A0A3B0UBX3</accession>
<dbReference type="AlphaFoldDB" id="A0A3B0UBX3"/>
<protein>
    <recommendedName>
        <fullName evidence="2">PpiC domain-containing protein</fullName>
    </recommendedName>
</protein>
<name>A0A3B0UBX3_9ZZZZ</name>
<evidence type="ECO:0000313" key="1">
    <source>
        <dbReference type="EMBL" id="VAW18184.1"/>
    </source>
</evidence>
<sequence length="339" mass="36614">KDFTTLVEELGLEAIVLGSLTEAQIPEVLLAQRAFELDLNEISIIPGVEGKRALVVTNITEGGEISFEDAAKRIEQALKIDKGRLQYIEVLDQIEEQRAAFINLEQSAGEFDLQVKEIAITVGGPELVDELGLDGGEAERVANVVFGSEVGRLVPSVPLGANKTVWFDILRVDEERDQTMAEIGDVLAQEWMSEQRAKELEELAQSYVEQLQTGKSLEEIAVLNGLFPQISAPLSRVGDGAAIDPQVAEAAYGGGEGFVGSARNGAGDYVVFTVDSITSAGEDLNADNLRFIEDGYRNTLFADFTTALNVDSRMNINQQVLTQAIGLGLPQAVSPNHLP</sequence>
<gene>
    <name evidence="1" type="ORF">MNBD_ALPHA11-2191</name>
</gene>